<dbReference type="PANTHER" id="PTHR31736:SF12">
    <property type="entry name" value="EXO-POLYGALACTURONASE, PUTATIVE-RELATED"/>
    <property type="match status" value="1"/>
</dbReference>
<keyword evidence="7" id="KW-0325">Glycoprotein</keyword>
<organism evidence="16 17">
    <name type="scientific">Armillaria luteobubalina</name>
    <dbReference type="NCBI Taxonomy" id="153913"/>
    <lineage>
        <taxon>Eukaryota</taxon>
        <taxon>Fungi</taxon>
        <taxon>Dikarya</taxon>
        <taxon>Basidiomycota</taxon>
        <taxon>Agaricomycotina</taxon>
        <taxon>Agaricomycetes</taxon>
        <taxon>Agaricomycetidae</taxon>
        <taxon>Agaricales</taxon>
        <taxon>Marasmiineae</taxon>
        <taxon>Physalacriaceae</taxon>
        <taxon>Armillaria</taxon>
    </lineage>
</organism>
<comment type="subcellular location">
    <subcellularLocation>
        <location evidence="1">Secreted</location>
    </subcellularLocation>
</comment>
<keyword evidence="5 15" id="KW-0378">Hydrolase</keyword>
<dbReference type="GO" id="GO:0016829">
    <property type="term" value="F:lyase activity"/>
    <property type="evidence" value="ECO:0007669"/>
    <property type="project" value="UniProtKB-KW"/>
</dbReference>
<dbReference type="EC" id="3.2.1.67" evidence="13"/>
<evidence type="ECO:0000256" key="10">
    <source>
        <dbReference type="ARBA" id="ARBA00023316"/>
    </source>
</evidence>
<dbReference type="Pfam" id="PF00295">
    <property type="entry name" value="Glyco_hydro_28"/>
    <property type="match status" value="1"/>
</dbReference>
<evidence type="ECO:0000256" key="9">
    <source>
        <dbReference type="ARBA" id="ARBA00023295"/>
    </source>
</evidence>
<evidence type="ECO:0000313" key="17">
    <source>
        <dbReference type="Proteomes" id="UP001175228"/>
    </source>
</evidence>
<dbReference type="PANTHER" id="PTHR31736">
    <property type="match status" value="1"/>
</dbReference>
<dbReference type="GO" id="GO:0004650">
    <property type="term" value="F:polygalacturonase activity"/>
    <property type="evidence" value="ECO:0007669"/>
    <property type="project" value="InterPro"/>
</dbReference>
<dbReference type="InterPro" id="IPR012334">
    <property type="entry name" value="Pectin_lyas_fold"/>
</dbReference>
<evidence type="ECO:0000256" key="13">
    <source>
        <dbReference type="ARBA" id="ARBA00038933"/>
    </source>
</evidence>
<evidence type="ECO:0000256" key="12">
    <source>
        <dbReference type="ARBA" id="ARBA00037312"/>
    </source>
</evidence>
<evidence type="ECO:0000256" key="15">
    <source>
        <dbReference type="RuleBase" id="RU361169"/>
    </source>
</evidence>
<keyword evidence="4" id="KW-0732">Signal</keyword>
<evidence type="ECO:0000256" key="4">
    <source>
        <dbReference type="ARBA" id="ARBA00022729"/>
    </source>
</evidence>
<dbReference type="GO" id="GO:0071555">
    <property type="term" value="P:cell wall organization"/>
    <property type="evidence" value="ECO:0007669"/>
    <property type="project" value="UniProtKB-KW"/>
</dbReference>
<evidence type="ECO:0000256" key="7">
    <source>
        <dbReference type="ARBA" id="ARBA00023180"/>
    </source>
</evidence>
<keyword evidence="3" id="KW-0964">Secreted</keyword>
<comment type="caution">
    <text evidence="16">The sequence shown here is derived from an EMBL/GenBank/DDBJ whole genome shotgun (WGS) entry which is preliminary data.</text>
</comment>
<evidence type="ECO:0000256" key="1">
    <source>
        <dbReference type="ARBA" id="ARBA00004613"/>
    </source>
</evidence>
<evidence type="ECO:0000313" key="16">
    <source>
        <dbReference type="EMBL" id="KAK0498715.1"/>
    </source>
</evidence>
<dbReference type="SUPFAM" id="SSF51126">
    <property type="entry name" value="Pectin lyase-like"/>
    <property type="match status" value="1"/>
</dbReference>
<keyword evidence="16" id="KW-0456">Lyase</keyword>
<dbReference type="GO" id="GO:0047911">
    <property type="term" value="F:galacturan 1,4-alpha-galacturonidase activity"/>
    <property type="evidence" value="ECO:0007669"/>
    <property type="project" value="UniProtKB-EC"/>
</dbReference>
<evidence type="ECO:0000256" key="11">
    <source>
        <dbReference type="ARBA" id="ARBA00023326"/>
    </source>
</evidence>
<keyword evidence="9 15" id="KW-0326">Glycosidase</keyword>
<evidence type="ECO:0000256" key="5">
    <source>
        <dbReference type="ARBA" id="ARBA00022801"/>
    </source>
</evidence>
<comment type="catalytic activity">
    <reaction evidence="14">
        <text>[(1-&gt;4)-alpha-D-galacturonosyl](n) + H2O = alpha-D-galacturonate + [(1-&gt;4)-alpha-D-galacturonosyl](n-1)</text>
        <dbReference type="Rhea" id="RHEA:14117"/>
        <dbReference type="Rhea" id="RHEA-COMP:14570"/>
        <dbReference type="Rhea" id="RHEA-COMP:14572"/>
        <dbReference type="ChEBI" id="CHEBI:15377"/>
        <dbReference type="ChEBI" id="CHEBI:58658"/>
        <dbReference type="ChEBI" id="CHEBI:140523"/>
        <dbReference type="EC" id="3.2.1.67"/>
    </reaction>
</comment>
<dbReference type="Gene3D" id="2.160.20.10">
    <property type="entry name" value="Single-stranded right-handed beta-helix, Pectin lyase-like"/>
    <property type="match status" value="1"/>
</dbReference>
<dbReference type="Proteomes" id="UP001175228">
    <property type="component" value="Unassembled WGS sequence"/>
</dbReference>
<comment type="function">
    <text evidence="12">Specific in hydrolyzing the terminal glycosidic bond of polygalacturonic acid and oligogalacturonates.</text>
</comment>
<evidence type="ECO:0000256" key="8">
    <source>
        <dbReference type="ARBA" id="ARBA00023277"/>
    </source>
</evidence>
<name>A0AA39Q9H8_9AGAR</name>
<evidence type="ECO:0000256" key="6">
    <source>
        <dbReference type="ARBA" id="ARBA00023157"/>
    </source>
</evidence>
<dbReference type="InterPro" id="IPR011050">
    <property type="entry name" value="Pectin_lyase_fold/virulence"/>
</dbReference>
<dbReference type="GO" id="GO:0000272">
    <property type="term" value="P:polysaccharide catabolic process"/>
    <property type="evidence" value="ECO:0007669"/>
    <property type="project" value="UniProtKB-KW"/>
</dbReference>
<evidence type="ECO:0000256" key="3">
    <source>
        <dbReference type="ARBA" id="ARBA00022525"/>
    </source>
</evidence>
<keyword evidence="6" id="KW-1015">Disulfide bond</keyword>
<dbReference type="GO" id="GO:0005576">
    <property type="term" value="C:extracellular region"/>
    <property type="evidence" value="ECO:0007669"/>
    <property type="project" value="UniProtKB-SubCell"/>
</dbReference>
<dbReference type="EMBL" id="JAUEPU010000010">
    <property type="protein sequence ID" value="KAK0498715.1"/>
    <property type="molecule type" value="Genomic_DNA"/>
</dbReference>
<keyword evidence="17" id="KW-1185">Reference proteome</keyword>
<evidence type="ECO:0000256" key="14">
    <source>
        <dbReference type="ARBA" id="ARBA00048766"/>
    </source>
</evidence>
<evidence type="ECO:0000256" key="2">
    <source>
        <dbReference type="ARBA" id="ARBA00008834"/>
    </source>
</evidence>
<protein>
    <recommendedName>
        <fullName evidence="13">galacturonan 1,4-alpha-galacturonidase</fullName>
        <ecNumber evidence="13">3.2.1.67</ecNumber>
    </recommendedName>
</protein>
<accession>A0AA39Q9H8</accession>
<gene>
    <name evidence="16" type="ORF">EDD18DRAFT_1153442</name>
</gene>
<comment type="similarity">
    <text evidence="2 15">Belongs to the glycosyl hydrolase 28 family.</text>
</comment>
<keyword evidence="11" id="KW-0624">Polysaccharide degradation</keyword>
<sequence length="128" mass="13640">MTNASNGARIKAWAGPNVGSGIVKNITFVDFEVSDVANPIVIDQCYFSEDECDEYPSGVYIQDVYFTNVYGTGSRSTVASLVCSPGGRCENINVNDLNLVSKEGIATYQCADVVLTGDSASLFNCTEA</sequence>
<keyword evidence="10" id="KW-0961">Cell wall biogenesis/degradation</keyword>
<dbReference type="AlphaFoldDB" id="A0AA39Q9H8"/>
<keyword evidence="8" id="KW-0119">Carbohydrate metabolism</keyword>
<reference evidence="16" key="1">
    <citation type="submission" date="2023-06" db="EMBL/GenBank/DDBJ databases">
        <authorList>
            <consortium name="Lawrence Berkeley National Laboratory"/>
            <person name="Ahrendt S."/>
            <person name="Sahu N."/>
            <person name="Indic B."/>
            <person name="Wong-Bajracharya J."/>
            <person name="Merenyi Z."/>
            <person name="Ke H.-M."/>
            <person name="Monk M."/>
            <person name="Kocsube S."/>
            <person name="Drula E."/>
            <person name="Lipzen A."/>
            <person name="Balint B."/>
            <person name="Henrissat B."/>
            <person name="Andreopoulos B."/>
            <person name="Martin F.M."/>
            <person name="Harder C.B."/>
            <person name="Rigling D."/>
            <person name="Ford K.L."/>
            <person name="Foster G.D."/>
            <person name="Pangilinan J."/>
            <person name="Papanicolaou A."/>
            <person name="Barry K."/>
            <person name="LaButti K."/>
            <person name="Viragh M."/>
            <person name="Koriabine M."/>
            <person name="Yan M."/>
            <person name="Riley R."/>
            <person name="Champramary S."/>
            <person name="Plett K.L."/>
            <person name="Tsai I.J."/>
            <person name="Slot J."/>
            <person name="Sipos G."/>
            <person name="Plett J."/>
            <person name="Nagy L.G."/>
            <person name="Grigoriev I.V."/>
        </authorList>
    </citation>
    <scope>NUCLEOTIDE SEQUENCE</scope>
    <source>
        <strain evidence="16">HWK02</strain>
    </source>
</reference>
<dbReference type="InterPro" id="IPR000743">
    <property type="entry name" value="Glyco_hydro_28"/>
</dbReference>
<proteinExistence type="inferred from homology"/>